<keyword evidence="2" id="KW-0472">Membrane</keyword>
<feature type="domain" description="POTRA" evidence="3">
    <location>
        <begin position="48"/>
        <end position="126"/>
    </location>
</feature>
<proteinExistence type="predicted"/>
<dbReference type="AlphaFoldDB" id="A0A1G2U2Z7"/>
<dbReference type="EMBL" id="MHWE01000021">
    <property type="protein sequence ID" value="OHB03260.1"/>
    <property type="molecule type" value="Genomic_DNA"/>
</dbReference>
<accession>A0A1G2U2Z7</accession>
<dbReference type="PROSITE" id="PS51779">
    <property type="entry name" value="POTRA"/>
    <property type="match status" value="1"/>
</dbReference>
<evidence type="ECO:0000259" key="3">
    <source>
        <dbReference type="PROSITE" id="PS51779"/>
    </source>
</evidence>
<comment type="subcellular location">
    <subcellularLocation>
        <location evidence="1">Membrane</location>
    </subcellularLocation>
</comment>
<name>A0A1G2U2Z7_9BACT</name>
<gene>
    <name evidence="4" type="ORF">A3B14_00600</name>
</gene>
<protein>
    <recommendedName>
        <fullName evidence="3">POTRA domain-containing protein</fullName>
    </recommendedName>
</protein>
<sequence>MTGIKRISYKGRARTRRRKRKLAKVLFLLFIAAVLAGGAVGATYLSFWQIRTIEVFGVETISEREVMEIAENKISGKIFHIFPGRNILAAPLGLIEKEILFSFPKISAVEVSRSDLSALKVSIVERKPHALWCFEYPSSCFFIDENGYAFSEAEIFISGDYVVFEGSQETAAVGSQFIPSENFAKIDNFISSLKTFELNPSKARIENNDVSVTLRSGPRILFSLSSDIEKTLSNLESILSDNNLSLIEGGELGVEYIDLRFGNKIFYKLPQ</sequence>
<dbReference type="Proteomes" id="UP000176800">
    <property type="component" value="Unassembled WGS sequence"/>
</dbReference>
<organism evidence="4 5">
    <name type="scientific">Candidatus Zambryskibacteria bacterium RIFCSPLOWO2_01_FULL_45_21</name>
    <dbReference type="NCBI Taxonomy" id="1802761"/>
    <lineage>
        <taxon>Bacteria</taxon>
        <taxon>Candidatus Zambryskiibacteriota</taxon>
    </lineage>
</organism>
<evidence type="ECO:0000313" key="4">
    <source>
        <dbReference type="EMBL" id="OHB03260.1"/>
    </source>
</evidence>
<evidence type="ECO:0000256" key="2">
    <source>
        <dbReference type="ARBA" id="ARBA00023136"/>
    </source>
</evidence>
<evidence type="ECO:0000313" key="5">
    <source>
        <dbReference type="Proteomes" id="UP000176800"/>
    </source>
</evidence>
<reference evidence="4 5" key="1">
    <citation type="journal article" date="2016" name="Nat. Commun.">
        <title>Thousands of microbial genomes shed light on interconnected biogeochemical processes in an aquifer system.</title>
        <authorList>
            <person name="Anantharaman K."/>
            <person name="Brown C.T."/>
            <person name="Hug L.A."/>
            <person name="Sharon I."/>
            <person name="Castelle C.J."/>
            <person name="Probst A.J."/>
            <person name="Thomas B.C."/>
            <person name="Singh A."/>
            <person name="Wilkins M.J."/>
            <person name="Karaoz U."/>
            <person name="Brodie E.L."/>
            <person name="Williams K.H."/>
            <person name="Hubbard S.S."/>
            <person name="Banfield J.F."/>
        </authorList>
    </citation>
    <scope>NUCLEOTIDE SEQUENCE [LARGE SCALE GENOMIC DNA]</scope>
</reference>
<evidence type="ECO:0000256" key="1">
    <source>
        <dbReference type="ARBA" id="ARBA00004370"/>
    </source>
</evidence>
<comment type="caution">
    <text evidence="4">The sequence shown here is derived from an EMBL/GenBank/DDBJ whole genome shotgun (WGS) entry which is preliminary data.</text>
</comment>
<dbReference type="InterPro" id="IPR034746">
    <property type="entry name" value="POTRA"/>
</dbReference>
<dbReference type="GO" id="GO:0016020">
    <property type="term" value="C:membrane"/>
    <property type="evidence" value="ECO:0007669"/>
    <property type="project" value="UniProtKB-SubCell"/>
</dbReference>